<dbReference type="Proteomes" id="UP000308167">
    <property type="component" value="Unassembled WGS sequence"/>
</dbReference>
<dbReference type="PROSITE" id="PS51257">
    <property type="entry name" value="PROKAR_LIPOPROTEIN"/>
    <property type="match status" value="1"/>
</dbReference>
<protein>
    <recommendedName>
        <fullName evidence="4">Lipoprotein</fullName>
    </recommendedName>
</protein>
<evidence type="ECO:0000256" key="1">
    <source>
        <dbReference type="SAM" id="SignalP"/>
    </source>
</evidence>
<evidence type="ECO:0000313" key="2">
    <source>
        <dbReference type="EMBL" id="VTU08162.1"/>
    </source>
</evidence>
<dbReference type="InterPro" id="IPR035279">
    <property type="entry name" value="DUF5358"/>
</dbReference>
<organism evidence="2 3">
    <name type="scientific">Actinobacillus porcinus</name>
    <dbReference type="NCBI Taxonomy" id="51048"/>
    <lineage>
        <taxon>Bacteria</taxon>
        <taxon>Pseudomonadati</taxon>
        <taxon>Pseudomonadota</taxon>
        <taxon>Gammaproteobacteria</taxon>
        <taxon>Pasteurellales</taxon>
        <taxon>Pasteurellaceae</taxon>
        <taxon>Actinobacillus</taxon>
    </lineage>
</organism>
<evidence type="ECO:0008006" key="4">
    <source>
        <dbReference type="Google" id="ProtNLM"/>
    </source>
</evidence>
<comment type="caution">
    <text evidence="2">The sequence shown here is derived from an EMBL/GenBank/DDBJ whole genome shotgun (WGS) entry which is preliminary data.</text>
</comment>
<dbReference type="Pfam" id="PF17311">
    <property type="entry name" value="DUF5358"/>
    <property type="match status" value="1"/>
</dbReference>
<keyword evidence="3" id="KW-1185">Reference proteome</keyword>
<reference evidence="2 3" key="1">
    <citation type="submission" date="2019-05" db="EMBL/GenBank/DDBJ databases">
        <authorList>
            <consortium name="Pathogen Informatics"/>
        </authorList>
    </citation>
    <scope>NUCLEOTIDE SEQUENCE [LARGE SCALE GENOMIC DNA]</scope>
    <source>
        <strain evidence="2 3">NM319</strain>
    </source>
</reference>
<dbReference type="EMBL" id="CABFKI010000007">
    <property type="protein sequence ID" value="VTU08162.1"/>
    <property type="molecule type" value="Genomic_DNA"/>
</dbReference>
<feature type="chain" id="PRO_5046487001" description="Lipoprotein" evidence="1">
    <location>
        <begin position="21"/>
        <end position="185"/>
    </location>
</feature>
<feature type="signal peptide" evidence="1">
    <location>
        <begin position="1"/>
        <end position="20"/>
    </location>
</feature>
<keyword evidence="1" id="KW-0732">Signal</keyword>
<sequence>MLKKLLLATAVLSLAGCSLLGEKQSAIPAEYAGAAYELSDGDAQKWAFAAKQTEQCIYPNLTRIQYEHFQKEDSYIYSQYVFFYPLEDIIGEDNVKIIQGDEKAMKYATYQLKKYKSKENIEPLDISTCKTLQTKAREDLAVVKGQYVNGMVQEAKADGKSTGVATEQNKFFFDIIKWGSALFLL</sequence>
<proteinExistence type="predicted"/>
<name>A0ABY6TK24_9PAST</name>
<accession>A0ABY6TK24</accession>
<dbReference type="RefSeq" id="WP_135710115.1">
    <property type="nucleotide sequence ID" value="NZ_CABFKI010000007.1"/>
</dbReference>
<evidence type="ECO:0000313" key="3">
    <source>
        <dbReference type="Proteomes" id="UP000308167"/>
    </source>
</evidence>
<gene>
    <name evidence="2" type="ORF">SAMEA1410922_01325</name>
</gene>
<dbReference type="GeneID" id="86155721"/>